<dbReference type="InterPro" id="IPR038780">
    <property type="entry name" value="ALN"/>
</dbReference>
<keyword evidence="1" id="KW-1133">Transmembrane helix</keyword>
<reference evidence="2" key="1">
    <citation type="submission" date="2025-08" db="UniProtKB">
        <authorList>
            <consortium name="Ensembl"/>
        </authorList>
    </citation>
    <scope>IDENTIFICATION</scope>
</reference>
<keyword evidence="1" id="KW-0812">Transmembrane</keyword>
<name>A0A3Q3WEG3_MOLML</name>
<dbReference type="Pfam" id="PF17696">
    <property type="entry name" value="ALN"/>
    <property type="match status" value="1"/>
</dbReference>
<dbReference type="Proteomes" id="UP000261620">
    <property type="component" value="Unplaced"/>
</dbReference>
<dbReference type="Ensembl" id="ENSMMOT00000013255.1">
    <property type="protein sequence ID" value="ENSMMOP00000013043.1"/>
    <property type="gene ID" value="ENSMMOG00000010020.1"/>
</dbReference>
<keyword evidence="3" id="KW-1185">Reference proteome</keyword>
<reference evidence="2" key="2">
    <citation type="submission" date="2025-09" db="UniProtKB">
        <authorList>
            <consortium name="Ensembl"/>
        </authorList>
    </citation>
    <scope>IDENTIFICATION</scope>
</reference>
<dbReference type="OMA" id="HSYWVDL"/>
<evidence type="ECO:0000313" key="3">
    <source>
        <dbReference type="Proteomes" id="UP000261620"/>
    </source>
</evidence>
<dbReference type="PANTHER" id="PTHR37367">
    <property type="entry name" value="CHROMOSOME 4 OPEN READING FRAME 3"/>
    <property type="match status" value="1"/>
</dbReference>
<proteinExistence type="predicted"/>
<evidence type="ECO:0000256" key="1">
    <source>
        <dbReference type="SAM" id="Phobius"/>
    </source>
</evidence>
<feature type="transmembrane region" description="Helical" evidence="1">
    <location>
        <begin position="45"/>
        <end position="63"/>
    </location>
</feature>
<protein>
    <submittedName>
        <fullName evidence="2">Uncharacterized protein</fullName>
    </submittedName>
</protein>
<evidence type="ECO:0000313" key="2">
    <source>
        <dbReference type="Ensembl" id="ENSMMOP00000013043.1"/>
    </source>
</evidence>
<dbReference type="PANTHER" id="PTHR37367:SF1">
    <property type="entry name" value="CHROMOSOME 4 OPEN READING FRAME 3"/>
    <property type="match status" value="1"/>
</dbReference>
<keyword evidence="1" id="KW-0472">Membrane</keyword>
<accession>A0A3Q3WEG3</accession>
<dbReference type="AlphaFoldDB" id="A0A3Q3WEG3"/>
<organism evidence="2 3">
    <name type="scientific">Mola mola</name>
    <name type="common">Ocean sunfish</name>
    <name type="synonym">Tetraodon mola</name>
    <dbReference type="NCBI Taxonomy" id="94237"/>
    <lineage>
        <taxon>Eukaryota</taxon>
        <taxon>Metazoa</taxon>
        <taxon>Chordata</taxon>
        <taxon>Craniata</taxon>
        <taxon>Vertebrata</taxon>
        <taxon>Euteleostomi</taxon>
        <taxon>Actinopterygii</taxon>
        <taxon>Neopterygii</taxon>
        <taxon>Teleostei</taxon>
        <taxon>Neoteleostei</taxon>
        <taxon>Acanthomorphata</taxon>
        <taxon>Eupercaria</taxon>
        <taxon>Tetraodontiformes</taxon>
        <taxon>Molidae</taxon>
        <taxon>Mola</taxon>
    </lineage>
</organism>
<sequence>MLAVAAKSKMGVLETLKSESQDDSKTFNSGGDSVSLPKHSYWFDFWAFVVFDVIFFLFIYFVVP</sequence>